<dbReference type="EMBL" id="BPLF01000004">
    <property type="protein sequence ID" value="GIX65258.1"/>
    <property type="molecule type" value="Genomic_DNA"/>
</dbReference>
<organism evidence="2 3">
    <name type="scientific">Babesia caballi</name>
    <dbReference type="NCBI Taxonomy" id="5871"/>
    <lineage>
        <taxon>Eukaryota</taxon>
        <taxon>Sar</taxon>
        <taxon>Alveolata</taxon>
        <taxon>Apicomplexa</taxon>
        <taxon>Aconoidasida</taxon>
        <taxon>Piroplasmida</taxon>
        <taxon>Babesiidae</taxon>
        <taxon>Babesia</taxon>
    </lineage>
</organism>
<name>A0AAV4LZ62_BABCB</name>
<keyword evidence="3" id="KW-1185">Reference proteome</keyword>
<dbReference type="RefSeq" id="XP_067717327.1">
    <property type="nucleotide sequence ID" value="XM_067861226.1"/>
</dbReference>
<reference evidence="2 3" key="1">
    <citation type="submission" date="2021-06" db="EMBL/GenBank/DDBJ databases">
        <title>Genome sequence of Babesia caballi.</title>
        <authorList>
            <person name="Yamagishi J."/>
            <person name="Kidaka T."/>
            <person name="Ochi A."/>
        </authorList>
    </citation>
    <scope>NUCLEOTIDE SEQUENCE [LARGE SCALE GENOMIC DNA]</scope>
    <source>
        <strain evidence="2">USDA-D6B2</strain>
    </source>
</reference>
<feature type="region of interest" description="Disordered" evidence="1">
    <location>
        <begin position="221"/>
        <end position="256"/>
    </location>
</feature>
<evidence type="ECO:0000313" key="3">
    <source>
        <dbReference type="Proteomes" id="UP001497744"/>
    </source>
</evidence>
<dbReference type="GeneID" id="94196739"/>
<protein>
    <submittedName>
        <fullName evidence="2">Formate dehydrogenase family accessory protein FdhD</fullName>
    </submittedName>
</protein>
<gene>
    <name evidence="2" type="ORF">BcabD6B2_46930</name>
</gene>
<proteinExistence type="predicted"/>
<comment type="caution">
    <text evidence="2">The sequence shown here is derived from an EMBL/GenBank/DDBJ whole genome shotgun (WGS) entry which is preliminary data.</text>
</comment>
<evidence type="ECO:0000313" key="2">
    <source>
        <dbReference type="EMBL" id="GIX65258.1"/>
    </source>
</evidence>
<dbReference type="AlphaFoldDB" id="A0AAV4LZ62"/>
<dbReference type="Proteomes" id="UP001497744">
    <property type="component" value="Unassembled WGS sequence"/>
</dbReference>
<evidence type="ECO:0000256" key="1">
    <source>
        <dbReference type="SAM" id="MobiDB-lite"/>
    </source>
</evidence>
<sequence length="444" mass="50097">MFFREFPAEFPAPCALIMCSRADPRRYRVQADRLAARRHYAGSPLSPQDGDVGTGDALLRVDFGARHEHLPPLTADLPAYRHVLRVEVVHVHEGHKLPVFPDLISERALTVPTTQRHHAAGHDRAHLRVVTVVTRAVTRAGTRMSAPIAPTTPPATHLFQPLKRRVYLHHERELLRHEHHLPGRPEQLGVPHVSPKRRRPHGAEELFLLQLREVQAVAETRVDQRARPEPAQVPRGGVRRGAASADPCLPPHPQRTRDLIPVVVPQRVHALGNQRGGLRVRKRLDHDAPGPVPRQRRAALLHHRPVHGQDVRLRAHGRLRPLRSDSRVLRYNGLQFPVSGNSGQRVPTWLLRVKLQHHCRSGDGPDALEHLRAQTGNPSEGVHHQRHAAVVLYGVAIYFEALVRVPEHRGRVGDLHVPEEVGHLRALLGEQRVRRRVDRLGHEL</sequence>
<accession>A0AAV4LZ62</accession>